<proteinExistence type="predicted"/>
<dbReference type="InterPro" id="IPR015035">
    <property type="entry name" value="DUF1918"/>
</dbReference>
<evidence type="ECO:0000313" key="3">
    <source>
        <dbReference type="EMBL" id="BFP44090.1"/>
    </source>
</evidence>
<dbReference type="Gene3D" id="2.30.110.10">
    <property type="entry name" value="Electron Transport, Fmn-binding Protein, Chain A"/>
    <property type="match status" value="1"/>
</dbReference>
<dbReference type="CDD" id="cd00093">
    <property type="entry name" value="HTH_XRE"/>
    <property type="match status" value="1"/>
</dbReference>
<dbReference type="SMART" id="SM00530">
    <property type="entry name" value="HTH_XRE"/>
    <property type="match status" value="1"/>
</dbReference>
<feature type="compositionally biased region" description="Basic and acidic residues" evidence="1">
    <location>
        <begin position="19"/>
        <end position="33"/>
    </location>
</feature>
<dbReference type="InterPro" id="IPR010982">
    <property type="entry name" value="Lambda_DNA-bd_dom_sf"/>
</dbReference>
<dbReference type="Pfam" id="PF13560">
    <property type="entry name" value="HTH_31"/>
    <property type="match status" value="1"/>
</dbReference>
<feature type="domain" description="HTH cro/C1-type" evidence="2">
    <location>
        <begin position="113"/>
        <end position="167"/>
    </location>
</feature>
<dbReference type="Gene3D" id="1.10.260.40">
    <property type="entry name" value="lambda repressor-like DNA-binding domains"/>
    <property type="match status" value="1"/>
</dbReference>
<organism evidence="3">
    <name type="scientific">Kitasatospora sp. CMC57</name>
    <dbReference type="NCBI Taxonomy" id="3231513"/>
    <lineage>
        <taxon>Bacteria</taxon>
        <taxon>Bacillati</taxon>
        <taxon>Actinomycetota</taxon>
        <taxon>Actinomycetes</taxon>
        <taxon>Kitasatosporales</taxon>
        <taxon>Streptomycetaceae</taxon>
        <taxon>Kitasatospora</taxon>
    </lineage>
</organism>
<accession>A0AB33JPV6</accession>
<dbReference type="GO" id="GO:0003677">
    <property type="term" value="F:DNA binding"/>
    <property type="evidence" value="ECO:0007669"/>
    <property type="project" value="InterPro"/>
</dbReference>
<dbReference type="SUPFAM" id="SSF47413">
    <property type="entry name" value="lambda repressor-like DNA-binding domains"/>
    <property type="match status" value="1"/>
</dbReference>
<dbReference type="InterPro" id="IPR001387">
    <property type="entry name" value="Cro/C1-type_HTH"/>
</dbReference>
<reference evidence="3" key="1">
    <citation type="submission" date="2024-07" db="EMBL/GenBank/DDBJ databases">
        <title>Complete genome sequences of cellulolytic bacteria, Kitasatospora sp. CMC57 and Streptomyces sp. CMC78, isolated from Japanese agricultural soil.</title>
        <authorList>
            <person name="Hashimoto T."/>
            <person name="Ito M."/>
            <person name="Iwamoto M."/>
            <person name="Fukahori D."/>
            <person name="Shoda T."/>
            <person name="Sakoda M."/>
            <person name="Morohoshi T."/>
            <person name="Mitsuboshi M."/>
            <person name="Nishizawa T."/>
        </authorList>
    </citation>
    <scope>NUCLEOTIDE SEQUENCE</scope>
    <source>
        <strain evidence="3">CMC57</strain>
    </source>
</reference>
<dbReference type="Pfam" id="PF12900">
    <property type="entry name" value="Pyridox_ox_2"/>
    <property type="match status" value="1"/>
</dbReference>
<dbReference type="InterPro" id="IPR012349">
    <property type="entry name" value="Split_barrel_FMN-bd"/>
</dbReference>
<dbReference type="SUPFAM" id="SSF50118">
    <property type="entry name" value="Cell growth inhibitor/plasmid maintenance toxic component"/>
    <property type="match status" value="1"/>
</dbReference>
<evidence type="ECO:0000256" key="1">
    <source>
        <dbReference type="SAM" id="MobiDB-lite"/>
    </source>
</evidence>
<feature type="compositionally biased region" description="Basic and acidic residues" evidence="1">
    <location>
        <begin position="75"/>
        <end position="85"/>
    </location>
</feature>
<evidence type="ECO:0000259" key="2">
    <source>
        <dbReference type="PROSITE" id="PS50943"/>
    </source>
</evidence>
<dbReference type="InterPro" id="IPR024747">
    <property type="entry name" value="Pyridox_Oxase-rel"/>
</dbReference>
<sequence length="320" mass="34579">MRAAIGDRVIVEGTRPGVPRRDGKVTALHRPDGEPPWEVLWSDTGHSTLFFPGPDSRLHHFTSQDPSSQAPPPSDRPHTSPKTERSGPAAPGEPTGGPAQARPRNPGDLGRRVALRREQLGLSREQTAVRAGMAVRYLEYLETSPTDVERGALARLAAVLDTSVTQLLGGGLDLPPGRASAAAHPVLEELARSECWERLSTDGVGRVALGTATGPIVLPVNYWVLDGTLIFRTAADGPLAATVGQRVAFEVDRIDEVLRTGWSVLVTGDAHRIDDRPALAHLKQRDKPSPWAGGERELWVRIKPTELSGRVIRTADDPTR</sequence>
<dbReference type="Pfam" id="PF08940">
    <property type="entry name" value="DUF1918"/>
    <property type="match status" value="1"/>
</dbReference>
<dbReference type="EMBL" id="AP035881">
    <property type="protein sequence ID" value="BFP44090.1"/>
    <property type="molecule type" value="Genomic_DNA"/>
</dbReference>
<feature type="compositionally biased region" description="Low complexity" evidence="1">
    <location>
        <begin position="87"/>
        <end position="101"/>
    </location>
</feature>
<dbReference type="Gene3D" id="2.30.30.440">
    <property type="entry name" value="Domain of unknown function DUF1918"/>
    <property type="match status" value="1"/>
</dbReference>
<feature type="region of interest" description="Disordered" evidence="1">
    <location>
        <begin position="52"/>
        <end position="109"/>
    </location>
</feature>
<dbReference type="AlphaFoldDB" id="A0AB33JPV6"/>
<dbReference type="SUPFAM" id="SSF50475">
    <property type="entry name" value="FMN-binding split barrel"/>
    <property type="match status" value="1"/>
</dbReference>
<name>A0AB33JPV6_9ACTN</name>
<dbReference type="RefSeq" id="WP_407986690.1">
    <property type="nucleotide sequence ID" value="NZ_AP035881.2"/>
</dbReference>
<protein>
    <submittedName>
        <fullName evidence="3">Pyridoxamine 5'-phosphate oxidase family protein</fullName>
    </submittedName>
</protein>
<gene>
    <name evidence="3" type="ORF">KCMC57_04580</name>
</gene>
<dbReference type="PROSITE" id="PS50943">
    <property type="entry name" value="HTH_CROC1"/>
    <property type="match status" value="1"/>
</dbReference>
<feature type="region of interest" description="Disordered" evidence="1">
    <location>
        <begin position="14"/>
        <end position="39"/>
    </location>
</feature>